<dbReference type="PROSITE" id="PS01117">
    <property type="entry name" value="HTH_MARR_1"/>
    <property type="match status" value="1"/>
</dbReference>
<dbReference type="SMART" id="SM00347">
    <property type="entry name" value="HTH_MARR"/>
    <property type="match status" value="1"/>
</dbReference>
<dbReference type="InterPro" id="IPR036388">
    <property type="entry name" value="WH-like_DNA-bd_sf"/>
</dbReference>
<feature type="domain" description="HTH marR-type" evidence="4">
    <location>
        <begin position="28"/>
        <end position="157"/>
    </location>
</feature>
<dbReference type="GO" id="GO:0003700">
    <property type="term" value="F:DNA-binding transcription factor activity"/>
    <property type="evidence" value="ECO:0007669"/>
    <property type="project" value="InterPro"/>
</dbReference>
<name>A0A4R2JQX7_9PSEU</name>
<sequence length="157" mass="17620">MRLHKMHLQCRVGRMVADDAANPLVCEWRDLLSVHARTWCALERELNERHGLGASEFEVLDRLIQSCKPSWRVQELAGEIHLSQSALSRLIARLEKDGLVMRGMCAEDRRGIYVSPTEAGRAKHAEAVATHRAVLAEYFVRSAPRDQVGPLGQDVVA</sequence>
<accession>A0A4R2JQX7</accession>
<dbReference type="InterPro" id="IPR000835">
    <property type="entry name" value="HTH_MarR-typ"/>
</dbReference>
<dbReference type="InterPro" id="IPR036390">
    <property type="entry name" value="WH_DNA-bd_sf"/>
</dbReference>
<evidence type="ECO:0000256" key="1">
    <source>
        <dbReference type="ARBA" id="ARBA00023015"/>
    </source>
</evidence>
<dbReference type="SUPFAM" id="SSF46785">
    <property type="entry name" value="Winged helix' DNA-binding domain"/>
    <property type="match status" value="1"/>
</dbReference>
<keyword evidence="3" id="KW-0804">Transcription</keyword>
<dbReference type="PROSITE" id="PS50995">
    <property type="entry name" value="HTH_MARR_2"/>
    <property type="match status" value="1"/>
</dbReference>
<keyword evidence="6" id="KW-1185">Reference proteome</keyword>
<keyword evidence="2 5" id="KW-0238">DNA-binding</keyword>
<dbReference type="PANTHER" id="PTHR33164:SF99">
    <property type="entry name" value="MARR FAMILY REGULATORY PROTEIN"/>
    <property type="match status" value="1"/>
</dbReference>
<reference evidence="5 6" key="1">
    <citation type="submission" date="2019-03" db="EMBL/GenBank/DDBJ databases">
        <title>Genomic Encyclopedia of Type Strains, Phase IV (KMG-IV): sequencing the most valuable type-strain genomes for metagenomic binning, comparative biology and taxonomic classification.</title>
        <authorList>
            <person name="Goeker M."/>
        </authorList>
    </citation>
    <scope>NUCLEOTIDE SEQUENCE [LARGE SCALE GENOMIC DNA]</scope>
    <source>
        <strain evidence="5 6">DSM 45934</strain>
    </source>
</reference>
<evidence type="ECO:0000256" key="2">
    <source>
        <dbReference type="ARBA" id="ARBA00023125"/>
    </source>
</evidence>
<dbReference type="Pfam" id="PF01047">
    <property type="entry name" value="MarR"/>
    <property type="match status" value="1"/>
</dbReference>
<evidence type="ECO:0000256" key="3">
    <source>
        <dbReference type="ARBA" id="ARBA00023163"/>
    </source>
</evidence>
<evidence type="ECO:0000313" key="6">
    <source>
        <dbReference type="Proteomes" id="UP000295680"/>
    </source>
</evidence>
<evidence type="ECO:0000259" key="4">
    <source>
        <dbReference type="PROSITE" id="PS50995"/>
    </source>
</evidence>
<gene>
    <name evidence="5" type="ORF">EV192_102790</name>
</gene>
<organism evidence="5 6">
    <name type="scientific">Actinocrispum wychmicini</name>
    <dbReference type="NCBI Taxonomy" id="1213861"/>
    <lineage>
        <taxon>Bacteria</taxon>
        <taxon>Bacillati</taxon>
        <taxon>Actinomycetota</taxon>
        <taxon>Actinomycetes</taxon>
        <taxon>Pseudonocardiales</taxon>
        <taxon>Pseudonocardiaceae</taxon>
        <taxon>Actinocrispum</taxon>
    </lineage>
</organism>
<dbReference type="Gene3D" id="1.10.10.10">
    <property type="entry name" value="Winged helix-like DNA-binding domain superfamily/Winged helix DNA-binding domain"/>
    <property type="match status" value="1"/>
</dbReference>
<dbReference type="GO" id="GO:0003677">
    <property type="term" value="F:DNA binding"/>
    <property type="evidence" value="ECO:0007669"/>
    <property type="project" value="UniProtKB-KW"/>
</dbReference>
<dbReference type="PANTHER" id="PTHR33164">
    <property type="entry name" value="TRANSCRIPTIONAL REGULATOR, MARR FAMILY"/>
    <property type="match status" value="1"/>
</dbReference>
<comment type="caution">
    <text evidence="5">The sequence shown here is derived from an EMBL/GenBank/DDBJ whole genome shotgun (WGS) entry which is preliminary data.</text>
</comment>
<evidence type="ECO:0000313" key="5">
    <source>
        <dbReference type="EMBL" id="TCO62651.1"/>
    </source>
</evidence>
<dbReference type="InterPro" id="IPR039422">
    <property type="entry name" value="MarR/SlyA-like"/>
</dbReference>
<dbReference type="EMBL" id="SLWS01000002">
    <property type="protein sequence ID" value="TCO62651.1"/>
    <property type="molecule type" value="Genomic_DNA"/>
</dbReference>
<proteinExistence type="predicted"/>
<dbReference type="AlphaFoldDB" id="A0A4R2JQX7"/>
<keyword evidence="1" id="KW-0805">Transcription regulation</keyword>
<dbReference type="Proteomes" id="UP000295680">
    <property type="component" value="Unassembled WGS sequence"/>
</dbReference>
<dbReference type="GO" id="GO:0006950">
    <property type="term" value="P:response to stress"/>
    <property type="evidence" value="ECO:0007669"/>
    <property type="project" value="TreeGrafter"/>
</dbReference>
<dbReference type="InterPro" id="IPR023187">
    <property type="entry name" value="Tscrpt_reg_MarR-type_CS"/>
</dbReference>
<protein>
    <submittedName>
        <fullName evidence="5">DNA-binding MarR family transcriptional regulator</fullName>
    </submittedName>
</protein>